<feature type="signal peptide" evidence="5">
    <location>
        <begin position="1"/>
        <end position="19"/>
    </location>
</feature>
<accession>E0W4X9</accession>
<sequence>MQRFFLVLLVVALFTVVDAASATSTLKFSPVSLSNDHPEKRLLRVETKTGKDNEEERAIAGAAIPNQSKLSKVKKWLSKMKGWSLSKFKEWIKENRDRFKAWYADSKQMKPWTKEKLTPDDVFRLLELDQNINKVLNNRKLTTWVRFMRSYNKKNENEVTLIGTLTKFYGGVPLAKMLELAKPNPYTTRLAKRLQGDQLKGWVGNGLNMDIVYSMLKVGDGSIEKVLANPMLRVWTYFSYLKNGGYPEAYVLIIKKLVTSYDEMELAKAIQVATKDKTTESVSKRLQTAQFKVWQAEGRTPKEIFNKLNLDTKKWPYDPNVEVYKAYKLYLL</sequence>
<gene>
    <name evidence="7" type="primary">Avh</name>
</gene>
<comment type="function">
    <text evidence="5">Effector that suppresses plant defense responses during pathogen infection.</text>
</comment>
<comment type="domain">
    <text evidence="5">The RxLR-dEER motif acts to carry the protein into the host cell cytoplasm through binding to cell surface phosphatidylinositol-3-phosphate.</text>
</comment>
<dbReference type="KEGG" id="psoj:PHYSODRAFT_288795"/>
<reference evidence="7" key="1">
    <citation type="journal article" date="2011" name="Plant Cell">
        <title>Transcriptional programming and functional interactions within the Phytophthora sojae RXLR effector repertoire.</title>
        <authorList>
            <person name="Wang Q."/>
            <person name="Han C."/>
            <person name="Ferreira A.O."/>
            <person name="Yu X."/>
            <person name="Ye W."/>
            <person name="Tripathy S."/>
            <person name="Kale S.D."/>
            <person name="Gu B."/>
            <person name="Sheng Y."/>
            <person name="Sui Y."/>
            <person name="Wang X."/>
            <person name="Zhang Z."/>
            <person name="Cheng B."/>
            <person name="Dong S."/>
            <person name="Shan W."/>
            <person name="Zheng X."/>
            <person name="Dou D."/>
            <person name="Tyler B.M."/>
            <person name="Wang Y."/>
        </authorList>
    </citation>
    <scope>NUCLEOTIDE SEQUENCE</scope>
    <source>
        <strain evidence="6">P7064</strain>
        <strain evidence="7">P7074</strain>
        <strain evidence="8">P7076</strain>
    </source>
</reference>
<proteinExistence type="inferred from homology"/>
<evidence type="ECO:0000256" key="2">
    <source>
        <dbReference type="ARBA" id="ARBA00010400"/>
    </source>
</evidence>
<feature type="chain" id="PRO_5007652742" description="RxLR effector protein" evidence="5">
    <location>
        <begin position="20"/>
        <end position="332"/>
    </location>
</feature>
<evidence type="ECO:0000256" key="5">
    <source>
        <dbReference type="RuleBase" id="RU367124"/>
    </source>
</evidence>
<dbReference type="AlphaFoldDB" id="E0W4X9"/>
<evidence type="ECO:0000313" key="8">
    <source>
        <dbReference type="EMBL" id="AEK80777.1"/>
    </source>
</evidence>
<dbReference type="EMBL" id="JN253964">
    <property type="protein sequence ID" value="AEK80777.1"/>
    <property type="molecule type" value="Genomic_DNA"/>
</dbReference>
<evidence type="ECO:0000256" key="1">
    <source>
        <dbReference type="ARBA" id="ARBA00004613"/>
    </source>
</evidence>
<evidence type="ECO:0000256" key="3">
    <source>
        <dbReference type="ARBA" id="ARBA00022525"/>
    </source>
</evidence>
<dbReference type="OMA" id="WYADSKQ"/>
<dbReference type="HOGENOM" id="CLU_021192_0_1_1"/>
<dbReference type="Pfam" id="PF16810">
    <property type="entry name" value="RXLR"/>
    <property type="match status" value="1"/>
</dbReference>
<keyword evidence="3 5" id="KW-0964">Secreted</keyword>
<evidence type="ECO:0000313" key="7">
    <source>
        <dbReference type="EMBL" id="AEK80776.1"/>
    </source>
</evidence>
<dbReference type="InterPro" id="IPR031825">
    <property type="entry name" value="RXLR"/>
</dbReference>
<protein>
    <recommendedName>
        <fullName evidence="5">RxLR effector protein</fullName>
    </recommendedName>
</protein>
<name>E0W4X9_PHYSO</name>
<dbReference type="EMBL" id="JN253963">
    <property type="protein sequence ID" value="AEK80776.1"/>
    <property type="molecule type" value="Genomic_DNA"/>
</dbReference>
<evidence type="ECO:0000313" key="6">
    <source>
        <dbReference type="EMBL" id="AEK80775.1"/>
    </source>
</evidence>
<dbReference type="RefSeq" id="XP_009536255.1">
    <property type="nucleotide sequence ID" value="XM_009537960.1"/>
</dbReference>
<organism evidence="7">
    <name type="scientific">Phytophthora sojae</name>
    <name type="common">Soybean stem and root rot agent</name>
    <name type="synonym">Phytophthora megasperma f. sp. glycines</name>
    <dbReference type="NCBI Taxonomy" id="67593"/>
    <lineage>
        <taxon>Eukaryota</taxon>
        <taxon>Sar</taxon>
        <taxon>Stramenopiles</taxon>
        <taxon>Oomycota</taxon>
        <taxon>Peronosporomycetes</taxon>
        <taxon>Peronosporales</taxon>
        <taxon>Peronosporaceae</taxon>
        <taxon>Phytophthora</taxon>
    </lineage>
</organism>
<evidence type="ECO:0000256" key="4">
    <source>
        <dbReference type="ARBA" id="ARBA00022729"/>
    </source>
</evidence>
<dbReference type="OrthoDB" id="123946at2759"/>
<dbReference type="EMBL" id="JN253962">
    <property type="protein sequence ID" value="AEK80775.1"/>
    <property type="molecule type" value="Genomic_DNA"/>
</dbReference>
<keyword evidence="4 5" id="KW-0732">Signal</keyword>
<dbReference type="SMR" id="E0W4X9"/>
<comment type="subcellular location">
    <subcellularLocation>
        <location evidence="1 5">Secreted</location>
    </subcellularLocation>
</comment>
<dbReference type="VEuPathDB" id="FungiDB:PHYSODRAFT_288795"/>
<comment type="similarity">
    <text evidence="2 5">Belongs to the RxLR effector family.</text>
</comment>